<dbReference type="GO" id="GO:0004497">
    <property type="term" value="F:monooxygenase activity"/>
    <property type="evidence" value="ECO:0007669"/>
    <property type="project" value="UniProtKB-ARBA"/>
</dbReference>
<dbReference type="PROSITE" id="PS51296">
    <property type="entry name" value="RIESKE"/>
    <property type="match status" value="1"/>
</dbReference>
<evidence type="ECO:0000256" key="2">
    <source>
        <dbReference type="ARBA" id="ARBA00022723"/>
    </source>
</evidence>
<dbReference type="GO" id="GO:0046872">
    <property type="term" value="F:metal ion binding"/>
    <property type="evidence" value="ECO:0007669"/>
    <property type="project" value="UniProtKB-KW"/>
</dbReference>
<keyword evidence="1" id="KW-0001">2Fe-2S</keyword>
<evidence type="ECO:0000256" key="1">
    <source>
        <dbReference type="ARBA" id="ARBA00022714"/>
    </source>
</evidence>
<keyword evidence="3" id="KW-0408">Iron</keyword>
<dbReference type="SUPFAM" id="SSF50022">
    <property type="entry name" value="ISP domain"/>
    <property type="match status" value="1"/>
</dbReference>
<protein>
    <recommendedName>
        <fullName evidence="5">Rieske domain-containing protein</fullName>
    </recommendedName>
</protein>
<evidence type="ECO:0000256" key="3">
    <source>
        <dbReference type="ARBA" id="ARBA00023004"/>
    </source>
</evidence>
<dbReference type="InterPro" id="IPR017941">
    <property type="entry name" value="Rieske_2Fe-2S"/>
</dbReference>
<dbReference type="GO" id="GO:0051537">
    <property type="term" value="F:2 iron, 2 sulfur cluster binding"/>
    <property type="evidence" value="ECO:0007669"/>
    <property type="project" value="UniProtKB-KW"/>
</dbReference>
<dbReference type="AlphaFoldDB" id="A0A346Y585"/>
<evidence type="ECO:0000313" key="6">
    <source>
        <dbReference type="EMBL" id="AXV09632.1"/>
    </source>
</evidence>
<accession>A0A346Y585</accession>
<gene>
    <name evidence="6" type="ORF">DVS28_a4975</name>
</gene>
<reference evidence="6 7" key="1">
    <citation type="submission" date="2018-09" db="EMBL/GenBank/DDBJ databases">
        <title>Complete genome sequence of Euzebya sp. DY32-46 isolated from seawater of Pacific Ocean.</title>
        <authorList>
            <person name="Xu L."/>
            <person name="Wu Y.-H."/>
            <person name="Xu X.-W."/>
        </authorList>
    </citation>
    <scope>NUCLEOTIDE SEQUENCE [LARGE SCALE GENOMIC DNA]</scope>
    <source>
        <strain evidence="6 7">DY32-46</strain>
    </source>
</reference>
<proteinExistence type="predicted"/>
<evidence type="ECO:0000259" key="5">
    <source>
        <dbReference type="PROSITE" id="PS51296"/>
    </source>
</evidence>
<name>A0A346Y585_9ACTN</name>
<dbReference type="OrthoDB" id="25106at2"/>
<dbReference type="Gene3D" id="2.102.10.10">
    <property type="entry name" value="Rieske [2Fe-2S] iron-sulphur domain"/>
    <property type="match status" value="1"/>
</dbReference>
<dbReference type="InterPro" id="IPR036922">
    <property type="entry name" value="Rieske_2Fe-2S_sf"/>
</dbReference>
<feature type="domain" description="Rieske" evidence="5">
    <location>
        <begin position="172"/>
        <end position="267"/>
    </location>
</feature>
<evidence type="ECO:0000256" key="4">
    <source>
        <dbReference type="ARBA" id="ARBA00023014"/>
    </source>
</evidence>
<dbReference type="KEGG" id="euz:DVS28_a4975"/>
<dbReference type="EMBL" id="CP031165">
    <property type="protein sequence ID" value="AXV09632.1"/>
    <property type="molecule type" value="Genomic_DNA"/>
</dbReference>
<dbReference type="GO" id="GO:0016705">
    <property type="term" value="F:oxidoreductase activity, acting on paired donors, with incorporation or reduction of molecular oxygen"/>
    <property type="evidence" value="ECO:0007669"/>
    <property type="project" value="UniProtKB-ARBA"/>
</dbReference>
<dbReference type="Proteomes" id="UP000264006">
    <property type="component" value="Chromosome"/>
</dbReference>
<organism evidence="6 7">
    <name type="scientific">Euzebya pacifica</name>
    <dbReference type="NCBI Taxonomy" id="1608957"/>
    <lineage>
        <taxon>Bacteria</taxon>
        <taxon>Bacillati</taxon>
        <taxon>Actinomycetota</taxon>
        <taxon>Nitriliruptoria</taxon>
        <taxon>Euzebyales</taxon>
    </lineage>
</organism>
<keyword evidence="4" id="KW-0411">Iron-sulfur</keyword>
<keyword evidence="2" id="KW-0479">Metal-binding</keyword>
<keyword evidence="7" id="KW-1185">Reference proteome</keyword>
<evidence type="ECO:0000313" key="7">
    <source>
        <dbReference type="Proteomes" id="UP000264006"/>
    </source>
</evidence>
<sequence>MFVVMMLALAACQVLTEPGNTTVYDREIDVATRVDADHGVEVSAAPVTSRALDEVNLLFGGSAGVVLTSAAAVHVSARPRADGLTVELLAENGGGLTELPADEPRLVMLRVTSIDRRTGALLEEPTDVPVQVVLDLTTTDPSGVVDVADVTIDLIPVPLDGDDLGIPGAASIDDQRLPRPRVGDVLPTQLADGRPVWVLGTRQGVVVLDARSPHRVSGLVGWCGSMPGFIDSIGGSRFTVTGEYRGGPAPHGLTSYDAIVDGDEVVVTGRLAPPPRSAFVDVDFPLLAGPTDGTFCEPDAAVAREANDDGAFREDFRADPTWVQHDLTDWQRLGPDDVDGWYRTDEADVPDGPHLEGDLLVELAEGQVVDAASPPGTARHLFDDVPSGPVQLLQVEPAREAIVVRQVFWVSPAGIAPATEDRPERGRLVAAQPSQALQLDTDLLDGVAEGDLVDVVTDGGAVVSIERR</sequence>